<reference evidence="1" key="1">
    <citation type="submission" date="2023-07" db="EMBL/GenBank/DDBJ databases">
        <title>Functional and genomic diversity of the sorghum phyllosphere microbiome.</title>
        <authorList>
            <person name="Shade A."/>
        </authorList>
    </citation>
    <scope>NUCLEOTIDE SEQUENCE</scope>
    <source>
        <strain evidence="1">SORGH_AS_0457</strain>
    </source>
</reference>
<name>A0AAP5AMB4_9GAMM</name>
<dbReference type="EMBL" id="JAUTAS010000001">
    <property type="protein sequence ID" value="MDQ1110113.1"/>
    <property type="molecule type" value="Genomic_DNA"/>
</dbReference>
<proteinExistence type="predicted"/>
<dbReference type="Proteomes" id="UP001226084">
    <property type="component" value="Unassembled WGS sequence"/>
</dbReference>
<protein>
    <submittedName>
        <fullName evidence="1">Uncharacterized protein</fullName>
    </submittedName>
</protein>
<dbReference type="AlphaFoldDB" id="A0AAP5AMB4"/>
<accession>A0AAP5AMB4</accession>
<evidence type="ECO:0000313" key="1">
    <source>
        <dbReference type="EMBL" id="MDQ1110113.1"/>
    </source>
</evidence>
<evidence type="ECO:0000313" key="2">
    <source>
        <dbReference type="Proteomes" id="UP001226084"/>
    </source>
</evidence>
<dbReference type="RefSeq" id="WP_307107589.1">
    <property type="nucleotide sequence ID" value="NZ_JAUTAS010000001.1"/>
</dbReference>
<organism evidence="1 2">
    <name type="scientific">Stenotrophomonas rhizophila</name>
    <dbReference type="NCBI Taxonomy" id="216778"/>
    <lineage>
        <taxon>Bacteria</taxon>
        <taxon>Pseudomonadati</taxon>
        <taxon>Pseudomonadota</taxon>
        <taxon>Gammaproteobacteria</taxon>
        <taxon>Lysobacterales</taxon>
        <taxon>Lysobacteraceae</taxon>
        <taxon>Stenotrophomonas</taxon>
    </lineage>
</organism>
<gene>
    <name evidence="1" type="ORF">QE424_003272</name>
</gene>
<sequence length="105" mass="11807">MIKRLQDGQIILPAGAFTRYLRILSKNLGVGLSAFLRVPRRFRRCEPPIIAGFSASSTPFFEGRLTEVDVVADAASSCDPEVFSSKRAAYYVRLFVSVNTFFRRI</sequence>
<comment type="caution">
    <text evidence="1">The sequence shown here is derived from an EMBL/GenBank/DDBJ whole genome shotgun (WGS) entry which is preliminary data.</text>
</comment>